<evidence type="ECO:0000256" key="1">
    <source>
        <dbReference type="SAM" id="MobiDB-lite"/>
    </source>
</evidence>
<protein>
    <submittedName>
        <fullName evidence="3">Uncharacterized protein</fullName>
    </submittedName>
</protein>
<accession>A6GGW3</accession>
<sequence>MPEDAPAPAAAVEGPAPVEAAPVDAAVEAPPASEPAPEAEAFVVEAAPAPAEAPPAADASIVVVPPPTPEPVSTPVVVITQPPPAPAPLQRVGYATPPPPWSGAGRIVGGSFLMIAGTGLLTAATFEWAGGGNTTTPLVSQIPAGVSMLVASGIMIGTGLRDQRALGEWETATKIRAKHSGNGLIIAGVSTVGVGSLAAVATSVATDLQLDAPRSIPAGWATAGVAIAGGTAMLIGGVVRRSRYGKWRDSVTGTPMVSPVRAGATFGVSGQF</sequence>
<keyword evidence="4" id="KW-1185">Reference proteome</keyword>
<feature type="transmembrane region" description="Helical" evidence="2">
    <location>
        <begin position="181"/>
        <end position="206"/>
    </location>
</feature>
<dbReference type="AlphaFoldDB" id="A6GGW3"/>
<keyword evidence="2" id="KW-0812">Transmembrane</keyword>
<dbReference type="Proteomes" id="UP000005801">
    <property type="component" value="Unassembled WGS sequence"/>
</dbReference>
<keyword evidence="2" id="KW-1133">Transmembrane helix</keyword>
<comment type="caution">
    <text evidence="3">The sequence shown here is derived from an EMBL/GenBank/DDBJ whole genome shotgun (WGS) entry which is preliminary data.</text>
</comment>
<feature type="transmembrane region" description="Helical" evidence="2">
    <location>
        <begin position="107"/>
        <end position="126"/>
    </location>
</feature>
<evidence type="ECO:0000256" key="2">
    <source>
        <dbReference type="SAM" id="Phobius"/>
    </source>
</evidence>
<evidence type="ECO:0000313" key="4">
    <source>
        <dbReference type="Proteomes" id="UP000005801"/>
    </source>
</evidence>
<evidence type="ECO:0000313" key="3">
    <source>
        <dbReference type="EMBL" id="EDM74904.1"/>
    </source>
</evidence>
<keyword evidence="2" id="KW-0472">Membrane</keyword>
<reference evidence="3 4" key="1">
    <citation type="submission" date="2007-06" db="EMBL/GenBank/DDBJ databases">
        <authorList>
            <person name="Shimkets L."/>
            <person name="Ferriera S."/>
            <person name="Johnson J."/>
            <person name="Kravitz S."/>
            <person name="Beeson K."/>
            <person name="Sutton G."/>
            <person name="Rogers Y.-H."/>
            <person name="Friedman R."/>
            <person name="Frazier M."/>
            <person name="Venter J.C."/>
        </authorList>
    </citation>
    <scope>NUCLEOTIDE SEQUENCE [LARGE SCALE GENOMIC DNA]</scope>
    <source>
        <strain evidence="3 4">SIR-1</strain>
    </source>
</reference>
<proteinExistence type="predicted"/>
<organism evidence="3 4">
    <name type="scientific">Plesiocystis pacifica SIR-1</name>
    <dbReference type="NCBI Taxonomy" id="391625"/>
    <lineage>
        <taxon>Bacteria</taxon>
        <taxon>Pseudomonadati</taxon>
        <taxon>Myxococcota</taxon>
        <taxon>Polyangia</taxon>
        <taxon>Nannocystales</taxon>
        <taxon>Nannocystaceae</taxon>
        <taxon>Plesiocystis</taxon>
    </lineage>
</organism>
<name>A6GGW3_9BACT</name>
<dbReference type="STRING" id="391625.PPSIR1_24534"/>
<feature type="region of interest" description="Disordered" evidence="1">
    <location>
        <begin position="1"/>
        <end position="38"/>
    </location>
</feature>
<feature type="transmembrane region" description="Helical" evidence="2">
    <location>
        <begin position="218"/>
        <end position="239"/>
    </location>
</feature>
<dbReference type="EMBL" id="ABCS01000111">
    <property type="protein sequence ID" value="EDM74904.1"/>
    <property type="molecule type" value="Genomic_DNA"/>
</dbReference>
<feature type="transmembrane region" description="Helical" evidence="2">
    <location>
        <begin position="138"/>
        <end position="160"/>
    </location>
</feature>
<gene>
    <name evidence="3" type="ORF">PPSIR1_24534</name>
</gene>